<evidence type="ECO:0000256" key="1">
    <source>
        <dbReference type="ARBA" id="ARBA00012528"/>
    </source>
</evidence>
<proteinExistence type="predicted"/>
<evidence type="ECO:0000256" key="2">
    <source>
        <dbReference type="ARBA" id="ARBA00034247"/>
    </source>
</evidence>
<feature type="transmembrane region" description="Helical" evidence="3">
    <location>
        <begin position="82"/>
        <end position="104"/>
    </location>
</feature>
<keyword evidence="3" id="KW-0812">Transmembrane</keyword>
<dbReference type="FunFam" id="3.30.70.270:FF:000001">
    <property type="entry name" value="Diguanylate cyclase domain protein"/>
    <property type="match status" value="1"/>
</dbReference>
<feature type="domain" description="GGDEF" evidence="4">
    <location>
        <begin position="281"/>
        <end position="419"/>
    </location>
</feature>
<dbReference type="EMBL" id="RSED01000003">
    <property type="protein sequence ID" value="RRS05497.1"/>
    <property type="molecule type" value="Genomic_DNA"/>
</dbReference>
<comment type="caution">
    <text evidence="5">The sequence shown here is derived from an EMBL/GenBank/DDBJ whole genome shotgun (WGS) entry which is preliminary data.</text>
</comment>
<feature type="transmembrane region" description="Helical" evidence="3">
    <location>
        <begin position="171"/>
        <end position="190"/>
    </location>
</feature>
<evidence type="ECO:0000256" key="3">
    <source>
        <dbReference type="SAM" id="Phobius"/>
    </source>
</evidence>
<dbReference type="GO" id="GO:0005886">
    <property type="term" value="C:plasma membrane"/>
    <property type="evidence" value="ECO:0007669"/>
    <property type="project" value="TreeGrafter"/>
</dbReference>
<reference evidence="5 6" key="1">
    <citation type="submission" date="2018-12" db="EMBL/GenBank/DDBJ databases">
        <title>The whole draft genome of Aquabacterium sp. SJQ9.</title>
        <authorList>
            <person name="Sun L."/>
            <person name="Gao X."/>
            <person name="Chen W."/>
            <person name="Huang K."/>
        </authorList>
    </citation>
    <scope>NUCLEOTIDE SEQUENCE [LARGE SCALE GENOMIC DNA]</scope>
    <source>
        <strain evidence="5 6">SJQ9</strain>
    </source>
</reference>
<evidence type="ECO:0000313" key="5">
    <source>
        <dbReference type="EMBL" id="RRS05497.1"/>
    </source>
</evidence>
<dbReference type="PANTHER" id="PTHR45138">
    <property type="entry name" value="REGULATORY COMPONENTS OF SENSORY TRANSDUCTION SYSTEM"/>
    <property type="match status" value="1"/>
</dbReference>
<dbReference type="InterPro" id="IPR029787">
    <property type="entry name" value="Nucleotide_cyclase"/>
</dbReference>
<dbReference type="GO" id="GO:0043709">
    <property type="term" value="P:cell adhesion involved in single-species biofilm formation"/>
    <property type="evidence" value="ECO:0007669"/>
    <property type="project" value="TreeGrafter"/>
</dbReference>
<keyword evidence="6" id="KW-1185">Reference proteome</keyword>
<accession>A0A3R8U660</accession>
<dbReference type="Proteomes" id="UP000269265">
    <property type="component" value="Unassembled WGS sequence"/>
</dbReference>
<comment type="catalytic activity">
    <reaction evidence="2">
        <text>2 GTP = 3',3'-c-di-GMP + 2 diphosphate</text>
        <dbReference type="Rhea" id="RHEA:24898"/>
        <dbReference type="ChEBI" id="CHEBI:33019"/>
        <dbReference type="ChEBI" id="CHEBI:37565"/>
        <dbReference type="ChEBI" id="CHEBI:58805"/>
        <dbReference type="EC" id="2.7.7.65"/>
    </reaction>
</comment>
<dbReference type="Pfam" id="PF00990">
    <property type="entry name" value="GGDEF"/>
    <property type="match status" value="1"/>
</dbReference>
<dbReference type="InterPro" id="IPR050469">
    <property type="entry name" value="Diguanylate_Cyclase"/>
</dbReference>
<keyword evidence="3" id="KW-1133">Transmembrane helix</keyword>
<feature type="transmembrane region" description="Helical" evidence="3">
    <location>
        <begin position="116"/>
        <end position="140"/>
    </location>
</feature>
<gene>
    <name evidence="5" type="ORF">EIP75_04630</name>
</gene>
<dbReference type="RefSeq" id="WP_125242065.1">
    <property type="nucleotide sequence ID" value="NZ_RSED01000003.1"/>
</dbReference>
<dbReference type="CDD" id="cd01949">
    <property type="entry name" value="GGDEF"/>
    <property type="match status" value="1"/>
</dbReference>
<feature type="transmembrane region" description="Helical" evidence="3">
    <location>
        <begin position="146"/>
        <end position="164"/>
    </location>
</feature>
<dbReference type="Gene3D" id="3.30.70.270">
    <property type="match status" value="1"/>
</dbReference>
<protein>
    <recommendedName>
        <fullName evidence="1">diguanylate cyclase</fullName>
        <ecNumber evidence="1">2.7.7.65</ecNumber>
    </recommendedName>
</protein>
<dbReference type="SMART" id="SM00267">
    <property type="entry name" value="GGDEF"/>
    <property type="match status" value="1"/>
</dbReference>
<dbReference type="EC" id="2.7.7.65" evidence="1"/>
<dbReference type="NCBIfam" id="TIGR00254">
    <property type="entry name" value="GGDEF"/>
    <property type="match status" value="1"/>
</dbReference>
<dbReference type="OrthoDB" id="9813903at2"/>
<dbReference type="GO" id="GO:0052621">
    <property type="term" value="F:diguanylate cyclase activity"/>
    <property type="evidence" value="ECO:0007669"/>
    <property type="project" value="UniProtKB-EC"/>
</dbReference>
<evidence type="ECO:0000313" key="6">
    <source>
        <dbReference type="Proteomes" id="UP000269265"/>
    </source>
</evidence>
<feature type="transmembrane region" description="Helical" evidence="3">
    <location>
        <begin position="202"/>
        <end position="219"/>
    </location>
</feature>
<evidence type="ECO:0000259" key="4">
    <source>
        <dbReference type="PROSITE" id="PS50887"/>
    </source>
</evidence>
<dbReference type="GO" id="GO:1902201">
    <property type="term" value="P:negative regulation of bacterial-type flagellum-dependent cell motility"/>
    <property type="evidence" value="ECO:0007669"/>
    <property type="project" value="TreeGrafter"/>
</dbReference>
<keyword evidence="3" id="KW-0472">Membrane</keyword>
<dbReference type="InterPro" id="IPR000160">
    <property type="entry name" value="GGDEF_dom"/>
</dbReference>
<dbReference type="PROSITE" id="PS50887">
    <property type="entry name" value="GGDEF"/>
    <property type="match status" value="1"/>
</dbReference>
<sequence>MLSLANPSPSDRSSAVADVRGLIERGLKSSFWRLSLPDGLEQRYLHDAIEARVLHTQHAGWFALLVFNSFLLVDWLMVRDVFWNSVLIRVGLFTPAGVLTLLAGRQLAKLSRDKGWVNMADWMSMISGWLAALSLAAILLQSHSPWAHYYHAGFLVIIIYGNLVQQLRFPFAVAFSVLVLALHGAGMLIAESFPPGVRTGTMLMLCVATAFTLVANYLMEKATRRRYLLARRDEQMVDELSAVNARLQALSRSDVLTGVANRRHFQGQLGLAFERARADGAPLSLLMLDVDHFKAYNDRYGHPAGDECLRQVARALQEGLRHPSDLVARFGGEEFVIVMQLADQAAAVAAAERVRAAIESLGLRHEGSTTSAVVTASVGTATLAPFGDITSSDKLVSCADQALYEAKRAGRNRVQTYREMPG</sequence>
<organism evidence="5 6">
    <name type="scientific">Aquabacterium soli</name>
    <dbReference type="NCBI Taxonomy" id="2493092"/>
    <lineage>
        <taxon>Bacteria</taxon>
        <taxon>Pseudomonadati</taxon>
        <taxon>Pseudomonadota</taxon>
        <taxon>Betaproteobacteria</taxon>
        <taxon>Burkholderiales</taxon>
        <taxon>Aquabacterium</taxon>
    </lineage>
</organism>
<dbReference type="AlphaFoldDB" id="A0A3R8U660"/>
<dbReference type="PANTHER" id="PTHR45138:SF9">
    <property type="entry name" value="DIGUANYLATE CYCLASE DGCM-RELATED"/>
    <property type="match status" value="1"/>
</dbReference>
<feature type="transmembrane region" description="Helical" evidence="3">
    <location>
        <begin position="59"/>
        <end position="76"/>
    </location>
</feature>
<dbReference type="SUPFAM" id="SSF55073">
    <property type="entry name" value="Nucleotide cyclase"/>
    <property type="match status" value="1"/>
</dbReference>
<name>A0A3R8U660_9BURK</name>
<dbReference type="InterPro" id="IPR043128">
    <property type="entry name" value="Rev_trsase/Diguanyl_cyclase"/>
</dbReference>